<dbReference type="Proteomes" id="UP000020561">
    <property type="component" value="Unassembled WGS sequence"/>
</dbReference>
<name>X7XT63_MYCKA</name>
<sequence length="81" mass="8945">MTQVRAVTAALTAAAKATGSADPGRHVTKEGSDSRPRSLEHLVDVVLHFEGDRNGGYDVRASKNRFGARRRWLFPVARQRD</sequence>
<evidence type="ECO:0000313" key="2">
    <source>
        <dbReference type="EMBL" id="ETZ98028.1"/>
    </source>
</evidence>
<organism evidence="2 3">
    <name type="scientific">Mycobacterium kansasii 662</name>
    <dbReference type="NCBI Taxonomy" id="1299326"/>
    <lineage>
        <taxon>Bacteria</taxon>
        <taxon>Bacillati</taxon>
        <taxon>Actinomycetota</taxon>
        <taxon>Actinomycetes</taxon>
        <taxon>Mycobacteriales</taxon>
        <taxon>Mycobacteriaceae</taxon>
        <taxon>Mycobacterium</taxon>
    </lineage>
</organism>
<dbReference type="PRINTS" id="PR01874">
    <property type="entry name" value="DNAREPAIRADA"/>
</dbReference>
<accession>X7XT63</accession>
<comment type="caution">
    <text evidence="2">The sequence shown here is derived from an EMBL/GenBank/DDBJ whole genome shotgun (WGS) entry which is preliminary data.</text>
</comment>
<evidence type="ECO:0000313" key="3">
    <source>
        <dbReference type="Proteomes" id="UP000020561"/>
    </source>
</evidence>
<feature type="compositionally biased region" description="Basic and acidic residues" evidence="1">
    <location>
        <begin position="23"/>
        <end position="37"/>
    </location>
</feature>
<protein>
    <submittedName>
        <fullName evidence="2">DNA repair radA domain protein</fullName>
    </submittedName>
</protein>
<reference evidence="2 3" key="1">
    <citation type="submission" date="2013-12" db="EMBL/GenBank/DDBJ databases">
        <authorList>
            <person name="Brown-Elliot B."/>
            <person name="Wallace R."/>
            <person name="Lenaerts A."/>
            <person name="Ordway D."/>
            <person name="DeGroote M.A."/>
            <person name="Parker T."/>
            <person name="Sizemore C."/>
            <person name="Tallon L.J."/>
            <person name="Sadzewicz L.K."/>
            <person name="Sengamalay N."/>
            <person name="Fraser C.M."/>
            <person name="Hine E."/>
            <person name="Shefchek K.A."/>
            <person name="Das S.P."/>
            <person name="Tettelin H."/>
        </authorList>
    </citation>
    <scope>NUCLEOTIDE SEQUENCE [LARGE SCALE GENOMIC DNA]</scope>
    <source>
        <strain evidence="2 3">662</strain>
    </source>
</reference>
<proteinExistence type="predicted"/>
<gene>
    <name evidence="2" type="ORF">I545_6785</name>
</gene>
<feature type="region of interest" description="Disordered" evidence="1">
    <location>
        <begin position="14"/>
        <end position="37"/>
    </location>
</feature>
<dbReference type="AlphaFoldDB" id="X7XT63"/>
<dbReference type="PATRIC" id="fig|1299326.3.peg.6517"/>
<evidence type="ECO:0000256" key="1">
    <source>
        <dbReference type="SAM" id="MobiDB-lite"/>
    </source>
</evidence>
<dbReference type="EMBL" id="JAOA01000030">
    <property type="protein sequence ID" value="ETZ98028.1"/>
    <property type="molecule type" value="Genomic_DNA"/>
</dbReference>